<dbReference type="WBParaSite" id="HPBE_0001983401-mRNA-1">
    <property type="protein sequence ID" value="HPBE_0001983401-mRNA-1"/>
    <property type="gene ID" value="HPBE_0001983401"/>
</dbReference>
<accession>A0A183GCE3</accession>
<accession>A0A3P8AQB7</accession>
<reference evidence="3" key="2">
    <citation type="submission" date="2019-09" db="UniProtKB">
        <authorList>
            <consortium name="WormBaseParasite"/>
        </authorList>
    </citation>
    <scope>IDENTIFICATION</scope>
</reference>
<evidence type="ECO:0000313" key="3">
    <source>
        <dbReference type="WBParaSite" id="HPBE_0001983401-mRNA-1"/>
    </source>
</evidence>
<organism evidence="2 3">
    <name type="scientific">Heligmosomoides polygyrus</name>
    <name type="common">Parasitic roundworm</name>
    <dbReference type="NCBI Taxonomy" id="6339"/>
    <lineage>
        <taxon>Eukaryota</taxon>
        <taxon>Metazoa</taxon>
        <taxon>Ecdysozoa</taxon>
        <taxon>Nematoda</taxon>
        <taxon>Chromadorea</taxon>
        <taxon>Rhabditida</taxon>
        <taxon>Rhabditina</taxon>
        <taxon>Rhabditomorpha</taxon>
        <taxon>Strongyloidea</taxon>
        <taxon>Heligmosomidae</taxon>
        <taxon>Heligmosomoides</taxon>
    </lineage>
</organism>
<protein>
    <submittedName>
        <fullName evidence="1 3">Uncharacterized protein</fullName>
    </submittedName>
</protein>
<reference evidence="1 2" key="1">
    <citation type="submission" date="2018-11" db="EMBL/GenBank/DDBJ databases">
        <authorList>
            <consortium name="Pathogen Informatics"/>
        </authorList>
    </citation>
    <scope>NUCLEOTIDE SEQUENCE [LARGE SCALE GENOMIC DNA]</scope>
</reference>
<name>A0A183GCE3_HELPZ</name>
<proteinExistence type="predicted"/>
<evidence type="ECO:0000313" key="1">
    <source>
        <dbReference type="EMBL" id="VDP16922.1"/>
    </source>
</evidence>
<evidence type="ECO:0000313" key="2">
    <source>
        <dbReference type="Proteomes" id="UP000050761"/>
    </source>
</evidence>
<dbReference type="OrthoDB" id="5872495at2759"/>
<dbReference type="AlphaFoldDB" id="A0A183GCE3"/>
<keyword evidence="2" id="KW-1185">Reference proteome</keyword>
<sequence>MHEEGSSLQQQPPDAIFEETIQETTGVAFHLDPRDLQIIVDAIRPGPPTQPSASPTPVFKREGYAKQYDFNMSLIRKLIPLQSLEEINAVVTDILHDLNVRNETLKIADEHPEVFRYLETESKAESLRSTDPKLSEFMDSIKKRDEEQTRKRKIRSNFPALWQREAAWPSSSTYQ</sequence>
<gene>
    <name evidence="1" type="ORF">HPBE_LOCUS19833</name>
</gene>
<dbReference type="EMBL" id="UZAH01031650">
    <property type="protein sequence ID" value="VDP16922.1"/>
    <property type="molecule type" value="Genomic_DNA"/>
</dbReference>
<dbReference type="Proteomes" id="UP000050761">
    <property type="component" value="Unassembled WGS sequence"/>
</dbReference>